<feature type="compositionally biased region" description="Low complexity" evidence="1">
    <location>
        <begin position="172"/>
        <end position="201"/>
    </location>
</feature>
<dbReference type="Proteomes" id="UP001187192">
    <property type="component" value="Unassembled WGS sequence"/>
</dbReference>
<feature type="compositionally biased region" description="Polar residues" evidence="1">
    <location>
        <begin position="121"/>
        <end position="144"/>
    </location>
</feature>
<dbReference type="EMBL" id="BTGU01000008">
    <property type="protein sequence ID" value="GMN38716.1"/>
    <property type="molecule type" value="Genomic_DNA"/>
</dbReference>
<feature type="compositionally biased region" description="Polar residues" evidence="1">
    <location>
        <begin position="254"/>
        <end position="263"/>
    </location>
</feature>
<reference evidence="2" key="1">
    <citation type="submission" date="2023-07" db="EMBL/GenBank/DDBJ databases">
        <title>draft genome sequence of fig (Ficus carica).</title>
        <authorList>
            <person name="Takahashi T."/>
            <person name="Nishimura K."/>
        </authorList>
    </citation>
    <scope>NUCLEOTIDE SEQUENCE</scope>
</reference>
<dbReference type="AlphaFoldDB" id="A0AA88A7L8"/>
<evidence type="ECO:0000256" key="1">
    <source>
        <dbReference type="SAM" id="MobiDB-lite"/>
    </source>
</evidence>
<organism evidence="2 3">
    <name type="scientific">Ficus carica</name>
    <name type="common">Common fig</name>
    <dbReference type="NCBI Taxonomy" id="3494"/>
    <lineage>
        <taxon>Eukaryota</taxon>
        <taxon>Viridiplantae</taxon>
        <taxon>Streptophyta</taxon>
        <taxon>Embryophyta</taxon>
        <taxon>Tracheophyta</taxon>
        <taxon>Spermatophyta</taxon>
        <taxon>Magnoliopsida</taxon>
        <taxon>eudicotyledons</taxon>
        <taxon>Gunneridae</taxon>
        <taxon>Pentapetalae</taxon>
        <taxon>rosids</taxon>
        <taxon>fabids</taxon>
        <taxon>Rosales</taxon>
        <taxon>Moraceae</taxon>
        <taxon>Ficeae</taxon>
        <taxon>Ficus</taxon>
    </lineage>
</organism>
<sequence length="263" mass="29048">MEANEAKKGIPNNIKISNNNNNNGQNGKKVQPNQNMGMKLAPSAGGVAGAHPNGLIDQKTLAALKLASNNHNPNFNQNQNQAQFGNGQMRNTMMNLAGAGFHGNHVQNNNPNGLGDGVQFHHQQQPNSGFPSSASPNLPPTSSLMNMNMNMNGLNNPNHQANMANLMNMQARQAMMQQQQQQLHHQQQQQQQQQQLHQQQQPQVMYQRSPFVPPNTGYYYNYNPCYPPPYSSVPQPYPEPNYGSESSAAHMFSDENTNGCSIM</sequence>
<feature type="region of interest" description="Disordered" evidence="1">
    <location>
        <begin position="108"/>
        <end position="160"/>
    </location>
</feature>
<feature type="compositionally biased region" description="Low complexity" evidence="1">
    <location>
        <begin position="145"/>
        <end position="160"/>
    </location>
</feature>
<gene>
    <name evidence="2" type="ORF">TIFTF001_007941</name>
</gene>
<evidence type="ECO:0000313" key="2">
    <source>
        <dbReference type="EMBL" id="GMN38716.1"/>
    </source>
</evidence>
<accession>A0AA88A7L8</accession>
<feature type="compositionally biased region" description="Low complexity" evidence="1">
    <location>
        <begin position="9"/>
        <end position="35"/>
    </location>
</feature>
<name>A0AA88A7L8_FICCA</name>
<feature type="region of interest" description="Disordered" evidence="1">
    <location>
        <begin position="1"/>
        <end position="35"/>
    </location>
</feature>
<keyword evidence="3" id="KW-1185">Reference proteome</keyword>
<proteinExistence type="predicted"/>
<feature type="region of interest" description="Disordered" evidence="1">
    <location>
        <begin position="240"/>
        <end position="263"/>
    </location>
</feature>
<comment type="caution">
    <text evidence="2">The sequence shown here is derived from an EMBL/GenBank/DDBJ whole genome shotgun (WGS) entry which is preliminary data.</text>
</comment>
<protein>
    <submittedName>
        <fullName evidence="2">Uncharacterized protein</fullName>
    </submittedName>
</protein>
<evidence type="ECO:0000313" key="3">
    <source>
        <dbReference type="Proteomes" id="UP001187192"/>
    </source>
</evidence>
<feature type="region of interest" description="Disordered" evidence="1">
    <location>
        <begin position="172"/>
        <end position="210"/>
    </location>
</feature>